<comment type="caution">
    <text evidence="1">The sequence shown here is derived from an EMBL/GenBank/DDBJ whole genome shotgun (WGS) entry which is preliminary data.</text>
</comment>
<name>A0A9X1LC56_9GAMM</name>
<dbReference type="AlphaFoldDB" id="A0A9X1LC56"/>
<evidence type="ECO:0000313" key="1">
    <source>
        <dbReference type="EMBL" id="MCB5161639.1"/>
    </source>
</evidence>
<protein>
    <recommendedName>
        <fullName evidence="3">Lipoprotein</fullName>
    </recommendedName>
</protein>
<gene>
    <name evidence="1" type="ORF">LG368_06960</name>
</gene>
<dbReference type="Proteomes" id="UP001139095">
    <property type="component" value="Unassembled WGS sequence"/>
</dbReference>
<reference evidence="1" key="1">
    <citation type="submission" date="2021-10" db="EMBL/GenBank/DDBJ databases">
        <title>Marinomonas pontica sp. nov., isolated from the Black Sea.</title>
        <authorList>
            <person name="Zhao L.-H."/>
            <person name="Xue J.-H."/>
        </authorList>
    </citation>
    <scope>NUCLEOTIDE SEQUENCE</scope>
    <source>
        <strain evidence="1">E8</strain>
    </source>
</reference>
<dbReference type="PROSITE" id="PS51257">
    <property type="entry name" value="PROKAR_LIPOPROTEIN"/>
    <property type="match status" value="1"/>
</dbReference>
<sequence length="67" mass="7467">MKLGVSIFLGLLLTGCSLFYEPVIQESYFLPVIQSDVTTSGYRPSVTPVAPTIRRLDRPTIYTPLPH</sequence>
<organism evidence="1 2">
    <name type="scientific">Marinomonas algarum</name>
    <dbReference type="NCBI Taxonomy" id="2883105"/>
    <lineage>
        <taxon>Bacteria</taxon>
        <taxon>Pseudomonadati</taxon>
        <taxon>Pseudomonadota</taxon>
        <taxon>Gammaproteobacteria</taxon>
        <taxon>Oceanospirillales</taxon>
        <taxon>Oceanospirillaceae</taxon>
        <taxon>Marinomonas</taxon>
    </lineage>
</organism>
<accession>A0A9X1LC56</accession>
<evidence type="ECO:0008006" key="3">
    <source>
        <dbReference type="Google" id="ProtNLM"/>
    </source>
</evidence>
<dbReference type="EMBL" id="JAJATW010000008">
    <property type="protein sequence ID" value="MCB5161639.1"/>
    <property type="molecule type" value="Genomic_DNA"/>
</dbReference>
<evidence type="ECO:0000313" key="2">
    <source>
        <dbReference type="Proteomes" id="UP001139095"/>
    </source>
</evidence>
<keyword evidence="2" id="KW-1185">Reference proteome</keyword>
<proteinExistence type="predicted"/>
<dbReference type="RefSeq" id="WP_226754013.1">
    <property type="nucleotide sequence ID" value="NZ_JAJATW010000008.1"/>
</dbReference>